<feature type="domain" description="PAC" evidence="14">
    <location>
        <begin position="236"/>
        <end position="288"/>
    </location>
</feature>
<dbReference type="Pfam" id="PF13426">
    <property type="entry name" value="PAS_9"/>
    <property type="match status" value="1"/>
</dbReference>
<name>A0A2C9D894_9HYPH</name>
<feature type="domain" description="Response regulatory" evidence="12">
    <location>
        <begin position="678"/>
        <end position="795"/>
    </location>
</feature>
<dbReference type="Pfam" id="PF08447">
    <property type="entry name" value="PAS_3"/>
    <property type="match status" value="1"/>
</dbReference>
<dbReference type="InterPro" id="IPR003661">
    <property type="entry name" value="HisK_dim/P_dom"/>
</dbReference>
<evidence type="ECO:0000313" key="16">
    <source>
        <dbReference type="Proteomes" id="UP000223606"/>
    </source>
</evidence>
<dbReference type="GO" id="GO:0000155">
    <property type="term" value="F:phosphorelay sensor kinase activity"/>
    <property type="evidence" value="ECO:0007669"/>
    <property type="project" value="InterPro"/>
</dbReference>
<organism evidence="15 16">
    <name type="scientific">Hartmannibacter diazotrophicus</name>
    <dbReference type="NCBI Taxonomy" id="1482074"/>
    <lineage>
        <taxon>Bacteria</taxon>
        <taxon>Pseudomonadati</taxon>
        <taxon>Pseudomonadota</taxon>
        <taxon>Alphaproteobacteria</taxon>
        <taxon>Hyphomicrobiales</taxon>
        <taxon>Pleomorphomonadaceae</taxon>
        <taxon>Hartmannibacter</taxon>
    </lineage>
</organism>
<evidence type="ECO:0000256" key="8">
    <source>
        <dbReference type="ARBA" id="ARBA00023012"/>
    </source>
</evidence>
<dbReference type="SMART" id="SM00387">
    <property type="entry name" value="HATPase_c"/>
    <property type="match status" value="1"/>
</dbReference>
<dbReference type="Pfam" id="PF13188">
    <property type="entry name" value="PAS_8"/>
    <property type="match status" value="1"/>
</dbReference>
<accession>A0A2C9D894</accession>
<evidence type="ECO:0000256" key="10">
    <source>
        <dbReference type="SAM" id="MobiDB-lite"/>
    </source>
</evidence>
<dbReference type="InterPro" id="IPR011006">
    <property type="entry name" value="CheY-like_superfamily"/>
</dbReference>
<evidence type="ECO:0000259" key="11">
    <source>
        <dbReference type="PROSITE" id="PS50109"/>
    </source>
</evidence>
<dbReference type="InterPro" id="IPR036097">
    <property type="entry name" value="HisK_dim/P_sf"/>
</dbReference>
<dbReference type="Gene3D" id="3.40.50.2300">
    <property type="match status" value="1"/>
</dbReference>
<dbReference type="SMART" id="SM00091">
    <property type="entry name" value="PAS"/>
    <property type="match status" value="2"/>
</dbReference>
<evidence type="ECO:0000256" key="2">
    <source>
        <dbReference type="ARBA" id="ARBA00012438"/>
    </source>
</evidence>
<dbReference type="SUPFAM" id="SSF55874">
    <property type="entry name" value="ATPase domain of HSP90 chaperone/DNA topoisomerase II/histidine kinase"/>
    <property type="match status" value="1"/>
</dbReference>
<dbReference type="InterPro" id="IPR000014">
    <property type="entry name" value="PAS"/>
</dbReference>
<dbReference type="PANTHER" id="PTHR43065">
    <property type="entry name" value="SENSOR HISTIDINE KINASE"/>
    <property type="match status" value="1"/>
</dbReference>
<dbReference type="Gene3D" id="3.30.450.20">
    <property type="entry name" value="PAS domain"/>
    <property type="match status" value="3"/>
</dbReference>
<dbReference type="NCBIfam" id="TIGR00229">
    <property type="entry name" value="sensory_box"/>
    <property type="match status" value="2"/>
</dbReference>
<dbReference type="PANTHER" id="PTHR43065:SF46">
    <property type="entry name" value="C4-DICARBOXYLATE TRANSPORT SENSOR PROTEIN DCTB"/>
    <property type="match status" value="1"/>
</dbReference>
<keyword evidence="6" id="KW-0418">Kinase</keyword>
<dbReference type="Pfam" id="PF00072">
    <property type="entry name" value="Response_reg"/>
    <property type="match status" value="1"/>
</dbReference>
<dbReference type="InterPro" id="IPR035965">
    <property type="entry name" value="PAS-like_dom_sf"/>
</dbReference>
<dbReference type="SMART" id="SM00086">
    <property type="entry name" value="PAC"/>
    <property type="match status" value="3"/>
</dbReference>
<dbReference type="CDD" id="cd00082">
    <property type="entry name" value="HisKA"/>
    <property type="match status" value="1"/>
</dbReference>
<comment type="catalytic activity">
    <reaction evidence="1">
        <text>ATP + protein L-histidine = ADP + protein N-phospho-L-histidine.</text>
        <dbReference type="EC" id="2.7.13.3"/>
    </reaction>
</comment>
<evidence type="ECO:0000256" key="7">
    <source>
        <dbReference type="ARBA" id="ARBA00022840"/>
    </source>
</evidence>
<dbReference type="GO" id="GO:0005524">
    <property type="term" value="F:ATP binding"/>
    <property type="evidence" value="ECO:0007669"/>
    <property type="project" value="UniProtKB-KW"/>
</dbReference>
<dbReference type="Pfam" id="PF02518">
    <property type="entry name" value="HATPase_c"/>
    <property type="match status" value="1"/>
</dbReference>
<feature type="compositionally biased region" description="Basic and acidic residues" evidence="10">
    <location>
        <begin position="1"/>
        <end position="14"/>
    </location>
</feature>
<dbReference type="Gene3D" id="3.30.565.10">
    <property type="entry name" value="Histidine kinase-like ATPase, C-terminal domain"/>
    <property type="match status" value="1"/>
</dbReference>
<dbReference type="Gene3D" id="1.10.287.130">
    <property type="match status" value="1"/>
</dbReference>
<dbReference type="PRINTS" id="PR00344">
    <property type="entry name" value="BCTRLSENSOR"/>
</dbReference>
<dbReference type="SMART" id="SM00388">
    <property type="entry name" value="HisKA"/>
    <property type="match status" value="1"/>
</dbReference>
<gene>
    <name evidence="15" type="ORF">HDIA_2807</name>
</gene>
<dbReference type="PROSITE" id="PS50109">
    <property type="entry name" value="HIS_KIN"/>
    <property type="match status" value="1"/>
</dbReference>
<evidence type="ECO:0000256" key="1">
    <source>
        <dbReference type="ARBA" id="ARBA00000085"/>
    </source>
</evidence>
<proteinExistence type="predicted"/>
<keyword evidence="5" id="KW-0547">Nucleotide-binding</keyword>
<dbReference type="EMBL" id="LT960614">
    <property type="protein sequence ID" value="SON56348.1"/>
    <property type="molecule type" value="Genomic_DNA"/>
</dbReference>
<evidence type="ECO:0000256" key="3">
    <source>
        <dbReference type="ARBA" id="ARBA00022553"/>
    </source>
</evidence>
<keyword evidence="8" id="KW-0902">Two-component regulatory system</keyword>
<dbReference type="InterPro" id="IPR036890">
    <property type="entry name" value="HATPase_C_sf"/>
</dbReference>
<dbReference type="EC" id="2.7.13.3" evidence="2"/>
<keyword evidence="3 9" id="KW-0597">Phosphoprotein</keyword>
<evidence type="ECO:0000256" key="6">
    <source>
        <dbReference type="ARBA" id="ARBA00022777"/>
    </source>
</evidence>
<evidence type="ECO:0000256" key="5">
    <source>
        <dbReference type="ARBA" id="ARBA00022741"/>
    </source>
</evidence>
<evidence type="ECO:0000256" key="9">
    <source>
        <dbReference type="PROSITE-ProRule" id="PRU00169"/>
    </source>
</evidence>
<keyword evidence="4" id="KW-0808">Transferase</keyword>
<reference evidence="16" key="1">
    <citation type="submission" date="2017-09" db="EMBL/GenBank/DDBJ databases">
        <title>Genome sequence of Nannocystis excedens DSM 71.</title>
        <authorList>
            <person name="Blom J."/>
        </authorList>
    </citation>
    <scope>NUCLEOTIDE SEQUENCE [LARGE SCALE GENOMIC DNA]</scope>
    <source>
        <strain evidence="16">type strain: E19</strain>
    </source>
</reference>
<dbReference type="KEGG" id="hdi:HDIA_2807"/>
<dbReference type="Proteomes" id="UP000223606">
    <property type="component" value="Chromosome 1"/>
</dbReference>
<feature type="compositionally biased region" description="Polar residues" evidence="10">
    <location>
        <begin position="20"/>
        <end position="29"/>
    </location>
</feature>
<dbReference type="InterPro" id="IPR000700">
    <property type="entry name" value="PAS-assoc_C"/>
</dbReference>
<dbReference type="SUPFAM" id="SSF52172">
    <property type="entry name" value="CheY-like"/>
    <property type="match status" value="1"/>
</dbReference>
<dbReference type="InterPro" id="IPR013655">
    <property type="entry name" value="PAS_fold_3"/>
</dbReference>
<dbReference type="InterPro" id="IPR001610">
    <property type="entry name" value="PAC"/>
</dbReference>
<evidence type="ECO:0000259" key="13">
    <source>
        <dbReference type="PROSITE" id="PS50112"/>
    </source>
</evidence>
<feature type="region of interest" description="Disordered" evidence="10">
    <location>
        <begin position="1"/>
        <end position="30"/>
    </location>
</feature>
<dbReference type="InterPro" id="IPR004358">
    <property type="entry name" value="Sig_transdc_His_kin-like_C"/>
</dbReference>
<evidence type="ECO:0000259" key="14">
    <source>
        <dbReference type="PROSITE" id="PS50113"/>
    </source>
</evidence>
<dbReference type="SUPFAM" id="SSF55785">
    <property type="entry name" value="PYP-like sensor domain (PAS domain)"/>
    <property type="match status" value="3"/>
</dbReference>
<dbReference type="InterPro" id="IPR001789">
    <property type="entry name" value="Sig_transdc_resp-reg_receiver"/>
</dbReference>
<dbReference type="InterPro" id="IPR003594">
    <property type="entry name" value="HATPase_dom"/>
</dbReference>
<evidence type="ECO:0000313" key="15">
    <source>
        <dbReference type="EMBL" id="SON56348.1"/>
    </source>
</evidence>
<evidence type="ECO:0000256" key="4">
    <source>
        <dbReference type="ARBA" id="ARBA00022679"/>
    </source>
</evidence>
<sequence>MEREEIPPDDDKSCSRPSMERQSVSTSRSVGDGPISLLSVFADHDDICFWQWAIADGDTHFPQNAVSFFKFRPDAVPQTLDAWLDDIVAPGEREALLERLRSIDTSKRHIDRFAFRIKDPDNAERWIEQRGVIDEVDGRLLVTWMSQDITQKRRTAADLEVTERQFDHLVQHASVGILAFDTDGRVTSCNPAFHAILGYSSRDLHGRSLTSLVHHEDARRHGARLQQLQDGEIEAFDCECRFLTKSGAVVWVETHAWAMPGRNEALPEFVAMITPIEERVQALEQLRQERDKLQAIFNHAGVGLAVTDAAGKVQAMNAEAVRIHGFEDWPKTEQSLELARSQFELRYPDGRLMSIDDWPGSRALRGEFVKDYDTILSRKDGSHSRYARYSCSPIRDADGNAIMQVYSIHDLTETHRLQEALSQSQRLEALGRLAGGIVHDFNNVLAVISGNLELIAKKQHDDRTRHWIQAALDAAETGASINQRLLAITRKKSRQKRTIDVVRKLRSMGELFRRIVGEDINLEVDVPDEKLFIAVDPGDLDSALLNLVANARDAMPDGGTLRIAVRRANEGGKGGVHRHPKGNDVVLSVQDTGIGMSKETIRLAAEPFFTTKPAGKGVGLGLTGVHAFADQNGGTVRIVSEIGAGTDVRIMLPETESCPEALEIEEDETPIPRGNGETVLVVEDDDRMRDLARQRLEWLGYRVEEAASADEASKRIAGGLRPACVFSDIRLPGDMNGQELANEIMAAHPDIGVLLCTSYPEDIRARHTRKTKPRPAILGKPCSLLELAQAVSDAIEDAVGNSGARSPMKT</sequence>
<feature type="domain" description="Histidine kinase" evidence="11">
    <location>
        <begin position="436"/>
        <end position="656"/>
    </location>
</feature>
<dbReference type="SMART" id="SM00448">
    <property type="entry name" value="REC"/>
    <property type="match status" value="1"/>
</dbReference>
<dbReference type="PROSITE" id="PS50110">
    <property type="entry name" value="RESPONSE_REGULATORY"/>
    <property type="match status" value="1"/>
</dbReference>
<dbReference type="OrthoDB" id="9796100at2"/>
<keyword evidence="16" id="KW-1185">Reference proteome</keyword>
<feature type="domain" description="PAS" evidence="13">
    <location>
        <begin position="162"/>
        <end position="232"/>
    </location>
</feature>
<keyword evidence="7" id="KW-0067">ATP-binding</keyword>
<feature type="modified residue" description="4-aspartylphosphate" evidence="9">
    <location>
        <position position="728"/>
    </location>
</feature>
<dbReference type="AlphaFoldDB" id="A0A2C9D894"/>
<feature type="domain" description="PAC" evidence="14">
    <location>
        <begin position="370"/>
        <end position="423"/>
    </location>
</feature>
<dbReference type="InterPro" id="IPR005467">
    <property type="entry name" value="His_kinase_dom"/>
</dbReference>
<evidence type="ECO:0000259" key="12">
    <source>
        <dbReference type="PROSITE" id="PS50110"/>
    </source>
</evidence>
<dbReference type="PROSITE" id="PS50112">
    <property type="entry name" value="PAS"/>
    <property type="match status" value="1"/>
</dbReference>
<dbReference type="SUPFAM" id="SSF47384">
    <property type="entry name" value="Homodimeric domain of signal transducing histidine kinase"/>
    <property type="match status" value="1"/>
</dbReference>
<dbReference type="CDD" id="cd00130">
    <property type="entry name" value="PAS"/>
    <property type="match status" value="1"/>
</dbReference>
<dbReference type="PROSITE" id="PS50113">
    <property type="entry name" value="PAC"/>
    <property type="match status" value="2"/>
</dbReference>
<protein>
    <recommendedName>
        <fullName evidence="2">histidine kinase</fullName>
        <ecNumber evidence="2">2.7.13.3</ecNumber>
    </recommendedName>
</protein>